<keyword evidence="4 6" id="KW-0288">FMN</keyword>
<sequence>MHCTTPTPSAPAASGDRLDTLWYQTVSLGVVALVAGGALALAHTATGPVIAAAEAHDVATSLAQVLPENFHDNDLLADTTTVTGTDGRPLTVHRARQGGEVVAVIYQMSGKGYAGPVRLVMGVDRNGRITGVRVTGHAETPGLGDKIEAARSPWIHGFAGKSLEDPVPARWAVKKDGGEFDQFAGATITPRAVVGTVKAGLDLYLTQRAAMFADPAASSTEEAKP</sequence>
<proteinExistence type="inferred from homology"/>
<keyword evidence="2 6" id="KW-0597">Phosphoprotein</keyword>
<organism evidence="9 10">
    <name type="scientific">Thauera sedimentorum</name>
    <dbReference type="NCBI Taxonomy" id="2767595"/>
    <lineage>
        <taxon>Bacteria</taxon>
        <taxon>Pseudomonadati</taxon>
        <taxon>Pseudomonadota</taxon>
        <taxon>Betaproteobacteria</taxon>
        <taxon>Rhodocyclales</taxon>
        <taxon>Zoogloeaceae</taxon>
        <taxon>Thauera</taxon>
    </lineage>
</organism>
<comment type="similarity">
    <text evidence="6">Belongs to the RnfG family.</text>
</comment>
<feature type="domain" description="FMN-binding" evidence="8">
    <location>
        <begin position="112"/>
        <end position="204"/>
    </location>
</feature>
<dbReference type="EC" id="7.-.-.-" evidence="6"/>
<gene>
    <name evidence="9" type="primary">rsxG</name>
    <name evidence="6" type="synonym">rnfG</name>
    <name evidence="9" type="ORF">IFO67_13615</name>
</gene>
<dbReference type="InterPro" id="IPR007329">
    <property type="entry name" value="FMN-bd"/>
</dbReference>
<dbReference type="Proteomes" id="UP000603602">
    <property type="component" value="Unassembled WGS sequence"/>
</dbReference>
<evidence type="ECO:0000256" key="7">
    <source>
        <dbReference type="SAM" id="Phobius"/>
    </source>
</evidence>
<evidence type="ECO:0000313" key="10">
    <source>
        <dbReference type="Proteomes" id="UP000603602"/>
    </source>
</evidence>
<comment type="cofactor">
    <cofactor evidence="6">
        <name>FMN</name>
        <dbReference type="ChEBI" id="CHEBI:58210"/>
    </cofactor>
</comment>
<evidence type="ECO:0000256" key="5">
    <source>
        <dbReference type="ARBA" id="ARBA00022982"/>
    </source>
</evidence>
<dbReference type="PIRSF" id="PIRSF006091">
    <property type="entry name" value="E_trnsport_RnfG"/>
    <property type="match status" value="1"/>
</dbReference>
<dbReference type="EMBL" id="JACYTO010000002">
    <property type="protein sequence ID" value="MBD8503927.1"/>
    <property type="molecule type" value="Genomic_DNA"/>
</dbReference>
<name>A0ABR9BC71_9RHOO</name>
<keyword evidence="5 6" id="KW-0249">Electron transport</keyword>
<dbReference type="HAMAP" id="MF_00479">
    <property type="entry name" value="RsxG_RnfG"/>
    <property type="match status" value="1"/>
</dbReference>
<dbReference type="PANTHER" id="PTHR36118">
    <property type="entry name" value="ION-TRANSLOCATING OXIDOREDUCTASE COMPLEX SUBUNIT G"/>
    <property type="match status" value="1"/>
</dbReference>
<dbReference type="Pfam" id="PF04205">
    <property type="entry name" value="FMN_bind"/>
    <property type="match status" value="1"/>
</dbReference>
<evidence type="ECO:0000256" key="4">
    <source>
        <dbReference type="ARBA" id="ARBA00022643"/>
    </source>
</evidence>
<feature type="transmembrane region" description="Helical" evidence="7">
    <location>
        <begin position="21"/>
        <end position="42"/>
    </location>
</feature>
<evidence type="ECO:0000256" key="3">
    <source>
        <dbReference type="ARBA" id="ARBA00022630"/>
    </source>
</evidence>
<protein>
    <recommendedName>
        <fullName evidence="6">Ion-translocating oxidoreductase complex subunit G</fullName>
        <ecNumber evidence="6">7.-.-.-</ecNumber>
    </recommendedName>
    <alternativeName>
        <fullName evidence="6">Rnf electron transport complex subunit G</fullName>
    </alternativeName>
</protein>
<accession>A0ABR9BC71</accession>
<comment type="caution">
    <text evidence="9">The sequence shown here is derived from an EMBL/GenBank/DDBJ whole genome shotgun (WGS) entry which is preliminary data.</text>
</comment>
<dbReference type="NCBIfam" id="NF002519">
    <property type="entry name" value="PRK01908.1"/>
    <property type="match status" value="1"/>
</dbReference>
<comment type="subunit">
    <text evidence="6">The complex is composed of six subunits: RnfA, RnfB, RnfC, RnfD, RnfE and RnfG.</text>
</comment>
<keyword evidence="6 7" id="KW-1133">Transmembrane helix</keyword>
<dbReference type="PANTHER" id="PTHR36118:SF1">
    <property type="entry name" value="ION-TRANSLOCATING OXIDOREDUCTASE COMPLEX SUBUNIT G"/>
    <property type="match status" value="1"/>
</dbReference>
<evidence type="ECO:0000256" key="2">
    <source>
        <dbReference type="ARBA" id="ARBA00022553"/>
    </source>
</evidence>
<dbReference type="NCBIfam" id="TIGR01947">
    <property type="entry name" value="rnfG"/>
    <property type="match status" value="1"/>
</dbReference>
<comment type="subcellular location">
    <subcellularLocation>
        <location evidence="6">Cell inner membrane</location>
        <topology evidence="6">Single-pass membrane protein</topology>
    </subcellularLocation>
</comment>
<keyword evidence="6" id="KW-1278">Translocase</keyword>
<feature type="modified residue" description="FMN phosphoryl threonine" evidence="6">
    <location>
        <position position="187"/>
    </location>
</feature>
<keyword evidence="6 7" id="KW-0812">Transmembrane</keyword>
<keyword evidence="6 7" id="KW-0472">Membrane</keyword>
<dbReference type="SMART" id="SM00900">
    <property type="entry name" value="FMN_bind"/>
    <property type="match status" value="1"/>
</dbReference>
<keyword evidence="6" id="KW-0997">Cell inner membrane</keyword>
<evidence type="ECO:0000256" key="1">
    <source>
        <dbReference type="ARBA" id="ARBA00022448"/>
    </source>
</evidence>
<evidence type="ECO:0000256" key="6">
    <source>
        <dbReference type="HAMAP-Rule" id="MF_00479"/>
    </source>
</evidence>
<keyword evidence="3 6" id="KW-0285">Flavoprotein</keyword>
<evidence type="ECO:0000313" key="9">
    <source>
        <dbReference type="EMBL" id="MBD8503927.1"/>
    </source>
</evidence>
<keyword evidence="10" id="KW-1185">Reference proteome</keyword>
<keyword evidence="1 6" id="KW-0813">Transport</keyword>
<dbReference type="RefSeq" id="WP_187718718.1">
    <property type="nucleotide sequence ID" value="NZ_JACTAH010000002.1"/>
</dbReference>
<keyword evidence="6" id="KW-1003">Cell membrane</keyword>
<reference evidence="10" key="1">
    <citation type="submission" date="2023-07" db="EMBL/GenBank/DDBJ databases">
        <title>Thauera sp. CAU 1555 isolated from sand of Yaerae Beach.</title>
        <authorList>
            <person name="Kim W."/>
        </authorList>
    </citation>
    <scope>NUCLEOTIDE SEQUENCE [LARGE SCALE GENOMIC DNA]</scope>
    <source>
        <strain evidence="10">CAU 1555</strain>
    </source>
</reference>
<evidence type="ECO:0000259" key="8">
    <source>
        <dbReference type="SMART" id="SM00900"/>
    </source>
</evidence>
<comment type="function">
    <text evidence="6">Part of a membrane-bound complex that couples electron transfer with translocation of ions across the membrane.</text>
</comment>
<dbReference type="InterPro" id="IPR010209">
    <property type="entry name" value="Ion_transpt_RnfG/RsxG"/>
</dbReference>